<name>A0A6J5S6P3_9CAUD</name>
<protein>
    <submittedName>
        <fullName evidence="1">Uncharacterized protein</fullName>
    </submittedName>
</protein>
<dbReference type="EMBL" id="LR797337">
    <property type="protein sequence ID" value="CAB4204209.1"/>
    <property type="molecule type" value="Genomic_DNA"/>
</dbReference>
<accession>A0A6J5S6P3</accession>
<evidence type="ECO:0000313" key="1">
    <source>
        <dbReference type="EMBL" id="CAB4204209.1"/>
    </source>
</evidence>
<proteinExistence type="predicted"/>
<reference evidence="1" key="1">
    <citation type="submission" date="2020-05" db="EMBL/GenBank/DDBJ databases">
        <authorList>
            <person name="Chiriac C."/>
            <person name="Salcher M."/>
            <person name="Ghai R."/>
            <person name="Kavagutti S V."/>
        </authorList>
    </citation>
    <scope>NUCLEOTIDE SEQUENCE</scope>
</reference>
<organism evidence="1">
    <name type="scientific">uncultured Caudovirales phage</name>
    <dbReference type="NCBI Taxonomy" id="2100421"/>
    <lineage>
        <taxon>Viruses</taxon>
        <taxon>Duplodnaviria</taxon>
        <taxon>Heunggongvirae</taxon>
        <taxon>Uroviricota</taxon>
        <taxon>Caudoviricetes</taxon>
        <taxon>Peduoviridae</taxon>
        <taxon>Maltschvirus</taxon>
        <taxon>Maltschvirus maltsch</taxon>
    </lineage>
</organism>
<gene>
    <name evidence="1" type="ORF">UFOVP1387_51</name>
</gene>
<sequence length="57" mass="6518">MIETKIETVGAVRERAPIWYNDFAKACEGLAETDLVRTCTRVTPFGRYLLNVQRISD</sequence>